<feature type="transmembrane region" description="Helical" evidence="8">
    <location>
        <begin position="319"/>
        <end position="343"/>
    </location>
</feature>
<gene>
    <name evidence="9" type="ORF">TPAR_08176</name>
</gene>
<dbReference type="InterPro" id="IPR036259">
    <property type="entry name" value="MFS_trans_sf"/>
</dbReference>
<feature type="compositionally biased region" description="Polar residues" evidence="7">
    <location>
        <begin position="543"/>
        <end position="557"/>
    </location>
</feature>
<feature type="transmembrane region" description="Helical" evidence="8">
    <location>
        <begin position="414"/>
        <end position="433"/>
    </location>
</feature>
<feature type="transmembrane region" description="Helical" evidence="8">
    <location>
        <begin position="383"/>
        <end position="402"/>
    </location>
</feature>
<dbReference type="Gene3D" id="1.20.1250.20">
    <property type="entry name" value="MFS general substrate transporter like domains"/>
    <property type="match status" value="2"/>
</dbReference>
<feature type="transmembrane region" description="Helical" evidence="8">
    <location>
        <begin position="91"/>
        <end position="118"/>
    </location>
</feature>
<evidence type="ECO:0000256" key="7">
    <source>
        <dbReference type="SAM" id="MobiDB-lite"/>
    </source>
</evidence>
<feature type="transmembrane region" description="Helical" evidence="8">
    <location>
        <begin position="220"/>
        <end position="238"/>
    </location>
</feature>
<sequence>MDFGAMLERLFATPHGPASSSSSYQPLARHDATARGQDNMRPSQEDDAMEPETHRDAAALMLIKLGRSPDEPISVSPAEDARILRRIDIALLPLMLSVYFLQALDKATLSYASIFGLIDDTDLVGDQFSWLGSIVFLAQLVMQLPISLALVKLPIGKFTSAMVLAWGVTLTGMAWAHNFRQLMVARFFLGAFEASVGPSFVAITQMWWRRREQTMRIGSWYCMNGLTWVFGSLITYGLASVESHMKPYQIIFLFFGVITVAVASVMFFWMPDSPTEAKFLDDYDKVLAIERLRNNQMGVMSREWRYSHFFEALRDPKTWLWFVMIFCISVPSNGISTFGPLIIQSFVSNPFHTMLFNVPIGFSHVIAVSASAYLSMKWKLKGPVILLLCIPPIIGLSILLHFPHDAAYRGVLLAGYFCLSTFTGITPLIYSWSSQNTAGDTKRKTTSALVFIGASAGNVVGPLLFRPDEAPAYSRGLRANLVLFVIVIVFVGMATLYLRWLNRTHSQRRVALGKNAVIADLSLETAEEVERMEELERAMQEASRGQSNGDVDSNPPDNNERCLTPQKGGTGSKSFADVTDLENEDFVFVY</sequence>
<dbReference type="AlphaFoldDB" id="A0A2S4KN15"/>
<feature type="transmembrane region" description="Helical" evidence="8">
    <location>
        <begin position="250"/>
        <end position="270"/>
    </location>
</feature>
<dbReference type="FunFam" id="1.20.1250.20:FF:000064">
    <property type="entry name" value="MFS allantoate transporter"/>
    <property type="match status" value="1"/>
</dbReference>
<dbReference type="PANTHER" id="PTHR43791">
    <property type="entry name" value="PERMEASE-RELATED"/>
    <property type="match status" value="1"/>
</dbReference>
<feature type="transmembrane region" description="Helical" evidence="8">
    <location>
        <begin position="130"/>
        <end position="151"/>
    </location>
</feature>
<dbReference type="OrthoDB" id="6730379at2759"/>
<dbReference type="PANTHER" id="PTHR43791:SF59">
    <property type="entry name" value="TRANSPORTER, PUTATIVE (AFU_ORTHOLOGUE AFUA_1G06550)-RELATED"/>
    <property type="match status" value="1"/>
</dbReference>
<feature type="region of interest" description="Disordered" evidence="7">
    <location>
        <begin position="537"/>
        <end position="576"/>
    </location>
</feature>
<evidence type="ECO:0000256" key="3">
    <source>
        <dbReference type="ARBA" id="ARBA00022692"/>
    </source>
</evidence>
<dbReference type="GO" id="GO:0022857">
    <property type="term" value="F:transmembrane transporter activity"/>
    <property type="evidence" value="ECO:0007669"/>
    <property type="project" value="InterPro"/>
</dbReference>
<keyword evidence="2" id="KW-0813">Transport</keyword>
<evidence type="ECO:0000313" key="10">
    <source>
        <dbReference type="Proteomes" id="UP000237481"/>
    </source>
</evidence>
<reference evidence="9 10" key="1">
    <citation type="submission" date="2018-01" db="EMBL/GenBank/DDBJ databases">
        <title>Harnessing the power of phylogenomics to disentangle the directionality and signatures of interkingdom host jumping in the parasitic fungal genus Tolypocladium.</title>
        <authorList>
            <person name="Quandt C.A."/>
            <person name="Patterson W."/>
            <person name="Spatafora J.W."/>
        </authorList>
    </citation>
    <scope>NUCLEOTIDE SEQUENCE [LARGE SCALE GENOMIC DNA]</scope>
    <source>
        <strain evidence="9 10">NRBC 100945</strain>
    </source>
</reference>
<keyword evidence="4 8" id="KW-1133">Transmembrane helix</keyword>
<name>A0A2S4KN15_9HYPO</name>
<keyword evidence="10" id="KW-1185">Reference proteome</keyword>
<dbReference type="InterPro" id="IPR011701">
    <property type="entry name" value="MFS"/>
</dbReference>
<evidence type="ECO:0000256" key="8">
    <source>
        <dbReference type="SAM" id="Phobius"/>
    </source>
</evidence>
<feature type="transmembrane region" description="Helical" evidence="8">
    <location>
        <begin position="183"/>
        <end position="208"/>
    </location>
</feature>
<evidence type="ECO:0000256" key="2">
    <source>
        <dbReference type="ARBA" id="ARBA00022448"/>
    </source>
</evidence>
<evidence type="ECO:0000313" key="9">
    <source>
        <dbReference type="EMBL" id="POR31583.1"/>
    </source>
</evidence>
<keyword evidence="5 8" id="KW-0472">Membrane</keyword>
<comment type="similarity">
    <text evidence="6">Belongs to the major facilitator superfamily. Allantoate permease family.</text>
</comment>
<dbReference type="GO" id="GO:0016020">
    <property type="term" value="C:membrane"/>
    <property type="evidence" value="ECO:0007669"/>
    <property type="project" value="UniProtKB-SubCell"/>
</dbReference>
<comment type="caution">
    <text evidence="9">The sequence shown here is derived from an EMBL/GenBank/DDBJ whole genome shotgun (WGS) entry which is preliminary data.</text>
</comment>
<feature type="region of interest" description="Disordered" evidence="7">
    <location>
        <begin position="14"/>
        <end position="51"/>
    </location>
</feature>
<dbReference type="SUPFAM" id="SSF103473">
    <property type="entry name" value="MFS general substrate transporter"/>
    <property type="match status" value="1"/>
</dbReference>
<feature type="transmembrane region" description="Helical" evidence="8">
    <location>
        <begin position="158"/>
        <end position="177"/>
    </location>
</feature>
<evidence type="ECO:0000256" key="5">
    <source>
        <dbReference type="ARBA" id="ARBA00023136"/>
    </source>
</evidence>
<organism evidence="9 10">
    <name type="scientific">Tolypocladium paradoxum</name>
    <dbReference type="NCBI Taxonomy" id="94208"/>
    <lineage>
        <taxon>Eukaryota</taxon>
        <taxon>Fungi</taxon>
        <taxon>Dikarya</taxon>
        <taxon>Ascomycota</taxon>
        <taxon>Pezizomycotina</taxon>
        <taxon>Sordariomycetes</taxon>
        <taxon>Hypocreomycetidae</taxon>
        <taxon>Hypocreales</taxon>
        <taxon>Ophiocordycipitaceae</taxon>
        <taxon>Tolypocladium</taxon>
    </lineage>
</organism>
<feature type="transmembrane region" description="Helical" evidence="8">
    <location>
        <begin position="477"/>
        <end position="498"/>
    </location>
</feature>
<evidence type="ECO:0000256" key="1">
    <source>
        <dbReference type="ARBA" id="ARBA00004141"/>
    </source>
</evidence>
<feature type="transmembrane region" description="Helical" evidence="8">
    <location>
        <begin position="445"/>
        <end position="465"/>
    </location>
</feature>
<keyword evidence="3 8" id="KW-0812">Transmembrane</keyword>
<protein>
    <submittedName>
        <fullName evidence="9">Transporter</fullName>
    </submittedName>
</protein>
<comment type="subcellular location">
    <subcellularLocation>
        <location evidence="1">Membrane</location>
        <topology evidence="1">Multi-pass membrane protein</topology>
    </subcellularLocation>
</comment>
<dbReference type="Pfam" id="PF07690">
    <property type="entry name" value="MFS_1"/>
    <property type="match status" value="1"/>
</dbReference>
<evidence type="ECO:0000256" key="6">
    <source>
        <dbReference type="ARBA" id="ARBA00037968"/>
    </source>
</evidence>
<accession>A0A2S4KN15</accession>
<evidence type="ECO:0000256" key="4">
    <source>
        <dbReference type="ARBA" id="ARBA00022989"/>
    </source>
</evidence>
<proteinExistence type="inferred from homology"/>
<dbReference type="Proteomes" id="UP000237481">
    <property type="component" value="Unassembled WGS sequence"/>
</dbReference>
<dbReference type="EMBL" id="PKSG01001023">
    <property type="protein sequence ID" value="POR31583.1"/>
    <property type="molecule type" value="Genomic_DNA"/>
</dbReference>
<feature type="transmembrane region" description="Helical" evidence="8">
    <location>
        <begin position="355"/>
        <end position="376"/>
    </location>
</feature>